<organism evidence="1 2">
    <name type="scientific">Coprococcus comes</name>
    <dbReference type="NCBI Taxonomy" id="410072"/>
    <lineage>
        <taxon>Bacteria</taxon>
        <taxon>Bacillati</taxon>
        <taxon>Bacillota</taxon>
        <taxon>Clostridia</taxon>
        <taxon>Lachnospirales</taxon>
        <taxon>Lachnospiraceae</taxon>
        <taxon>Coprococcus</taxon>
    </lineage>
</organism>
<reference evidence="1" key="1">
    <citation type="submission" date="2022-09" db="EMBL/GenBank/DDBJ databases">
        <title>Draft genome sequence of Coprococcus comes strain 31264.</title>
        <authorList>
            <person name="Atsushi H."/>
            <person name="Moriya O."/>
            <person name="Mitsuo S."/>
        </authorList>
    </citation>
    <scope>NUCLEOTIDE SEQUENCE</scope>
    <source>
        <strain evidence="1">JCM 31264</strain>
    </source>
</reference>
<sequence length="59" mass="7095">MILSLKYRQRQQKLLKPKKMLTKQLQLKNRLYMLREADTLNGVSAFLALKTRKTKIFEK</sequence>
<comment type="caution">
    <text evidence="1">The sequence shown here is derived from an EMBL/GenBank/DDBJ whole genome shotgun (WGS) entry which is preliminary data.</text>
</comment>
<protein>
    <submittedName>
        <fullName evidence="1">Uncharacterized protein</fullName>
    </submittedName>
</protein>
<dbReference type="Proteomes" id="UP001145109">
    <property type="component" value="Unassembled WGS sequence"/>
</dbReference>
<dbReference type="AlphaFoldDB" id="A0AA37V9A2"/>
<name>A0AA37V9A2_9FIRM</name>
<reference evidence="1" key="2">
    <citation type="submission" date="2022-11" db="EMBL/GenBank/DDBJ databases">
        <title>Draft genome sequence of Coprococcus comes strain 31264.</title>
        <authorList>
            <person name="Hisatomi A."/>
            <person name="Ohkuma M."/>
            <person name="Sakamoto M."/>
        </authorList>
    </citation>
    <scope>NUCLEOTIDE SEQUENCE</scope>
    <source>
        <strain evidence="1">JCM 31264</strain>
    </source>
</reference>
<gene>
    <name evidence="1" type="ORF">comes_00710</name>
</gene>
<evidence type="ECO:0000313" key="1">
    <source>
        <dbReference type="EMBL" id="GLG85526.1"/>
    </source>
</evidence>
<proteinExistence type="predicted"/>
<dbReference type="EMBL" id="BSCI01000001">
    <property type="protein sequence ID" value="GLG85526.1"/>
    <property type="molecule type" value="Genomic_DNA"/>
</dbReference>
<accession>A0AA37V9A2</accession>
<evidence type="ECO:0000313" key="2">
    <source>
        <dbReference type="Proteomes" id="UP001145109"/>
    </source>
</evidence>